<proteinExistence type="predicted"/>
<dbReference type="AlphaFoldDB" id="A0A0D9X648"/>
<reference evidence="1 2" key="1">
    <citation type="submission" date="2012-08" db="EMBL/GenBank/DDBJ databases">
        <title>Oryza genome evolution.</title>
        <authorList>
            <person name="Wing R.A."/>
        </authorList>
    </citation>
    <scope>NUCLEOTIDE SEQUENCE</scope>
</reference>
<dbReference type="Gramene" id="LPERR08G07590.1">
    <property type="protein sequence ID" value="LPERR08G07590.1"/>
    <property type="gene ID" value="LPERR08G07590"/>
</dbReference>
<dbReference type="InterPro" id="IPR029063">
    <property type="entry name" value="SAM-dependent_MTases_sf"/>
</dbReference>
<protein>
    <submittedName>
        <fullName evidence="1">Uncharacterized protein</fullName>
    </submittedName>
</protein>
<dbReference type="HOGENOM" id="CLU_1724938_0_0_1"/>
<dbReference type="Pfam" id="PF01209">
    <property type="entry name" value="Ubie_methyltran"/>
    <property type="match status" value="1"/>
</dbReference>
<keyword evidence="2" id="KW-1185">Reference proteome</keyword>
<evidence type="ECO:0000313" key="2">
    <source>
        <dbReference type="Proteomes" id="UP000032180"/>
    </source>
</evidence>
<dbReference type="Gene3D" id="3.40.50.150">
    <property type="entry name" value="Vaccinia Virus protein VP39"/>
    <property type="match status" value="1"/>
</dbReference>
<dbReference type="Proteomes" id="UP000032180">
    <property type="component" value="Chromosome 8"/>
</dbReference>
<name>A0A0D9X648_9ORYZ</name>
<reference evidence="2" key="2">
    <citation type="submission" date="2013-12" db="EMBL/GenBank/DDBJ databases">
        <authorList>
            <person name="Yu Y."/>
            <person name="Lee S."/>
            <person name="de Baynast K."/>
            <person name="Wissotski M."/>
            <person name="Liu L."/>
            <person name="Talag J."/>
            <person name="Goicoechea J."/>
            <person name="Angelova A."/>
            <person name="Jetty R."/>
            <person name="Kudrna D."/>
            <person name="Golser W."/>
            <person name="Rivera L."/>
            <person name="Zhang J."/>
            <person name="Wing R."/>
        </authorList>
    </citation>
    <scope>NUCLEOTIDE SEQUENCE</scope>
</reference>
<reference evidence="1" key="3">
    <citation type="submission" date="2015-04" db="UniProtKB">
        <authorList>
            <consortium name="EnsemblPlants"/>
        </authorList>
    </citation>
    <scope>IDENTIFICATION</scope>
</reference>
<dbReference type="SUPFAM" id="SSF53335">
    <property type="entry name" value="S-adenosyl-L-methionine-dependent methyltransferases"/>
    <property type="match status" value="1"/>
</dbReference>
<sequence>MPLYGSSRRGNASFDHVRKAAAIEGFLVRAGFPRFPAATPLLLLHSPAAYVATSSSFSMVTTPPPGIEFLISNCGSGDLAFLLSQKVGMDGQEQRWKSCYKNIKWIEGDALDLSFINCYFDAVTVGYGLRNVVDKPKELREIFRDLEVGLVL</sequence>
<organism evidence="1 2">
    <name type="scientific">Leersia perrieri</name>
    <dbReference type="NCBI Taxonomy" id="77586"/>
    <lineage>
        <taxon>Eukaryota</taxon>
        <taxon>Viridiplantae</taxon>
        <taxon>Streptophyta</taxon>
        <taxon>Embryophyta</taxon>
        <taxon>Tracheophyta</taxon>
        <taxon>Spermatophyta</taxon>
        <taxon>Magnoliopsida</taxon>
        <taxon>Liliopsida</taxon>
        <taxon>Poales</taxon>
        <taxon>Poaceae</taxon>
        <taxon>BOP clade</taxon>
        <taxon>Oryzoideae</taxon>
        <taxon>Oryzeae</taxon>
        <taxon>Oryzinae</taxon>
        <taxon>Leersia</taxon>
    </lineage>
</organism>
<accession>A0A0D9X648</accession>
<dbReference type="EnsemblPlants" id="LPERR08G07590.1">
    <property type="protein sequence ID" value="LPERR08G07590.1"/>
    <property type="gene ID" value="LPERR08G07590"/>
</dbReference>
<evidence type="ECO:0000313" key="1">
    <source>
        <dbReference type="EnsemblPlants" id="LPERR08G07590.1"/>
    </source>
</evidence>